<comment type="similarity">
    <text evidence="3">Belongs to the complex I NDUFA7 subunit family.</text>
</comment>
<comment type="caution">
    <text evidence="15">The sequence shown here is derived from an EMBL/GenBank/DDBJ whole genome shotgun (WGS) entry which is preliminary data.</text>
</comment>
<evidence type="ECO:0000256" key="14">
    <source>
        <dbReference type="ARBA" id="ARBA00033401"/>
    </source>
</evidence>
<evidence type="ECO:0000256" key="13">
    <source>
        <dbReference type="ARBA" id="ARBA00030360"/>
    </source>
</evidence>
<evidence type="ECO:0000256" key="8">
    <source>
        <dbReference type="ARBA" id="ARBA00022792"/>
    </source>
</evidence>
<keyword evidence="11" id="KW-0496">Mitochondrion</keyword>
<keyword evidence="12" id="KW-0472">Membrane</keyword>
<dbReference type="PANTHER" id="PTHR12485:SF1">
    <property type="entry name" value="NADH DEHYDROGENASE [UBIQUINONE] 1 ALPHA SUBCOMPLEX SUBUNIT 7"/>
    <property type="match status" value="1"/>
</dbReference>
<evidence type="ECO:0000256" key="9">
    <source>
        <dbReference type="ARBA" id="ARBA00022982"/>
    </source>
</evidence>
<keyword evidence="9" id="KW-0249">Electron transport</keyword>
<organism evidence="15 16">
    <name type="scientific">Megalurothrips usitatus</name>
    <name type="common">bean blossom thrips</name>
    <dbReference type="NCBI Taxonomy" id="439358"/>
    <lineage>
        <taxon>Eukaryota</taxon>
        <taxon>Metazoa</taxon>
        <taxon>Ecdysozoa</taxon>
        <taxon>Arthropoda</taxon>
        <taxon>Hexapoda</taxon>
        <taxon>Insecta</taxon>
        <taxon>Pterygota</taxon>
        <taxon>Neoptera</taxon>
        <taxon>Paraneoptera</taxon>
        <taxon>Thysanoptera</taxon>
        <taxon>Terebrantia</taxon>
        <taxon>Thripoidea</taxon>
        <taxon>Thripidae</taxon>
        <taxon>Megalurothrips</taxon>
    </lineage>
</organism>
<evidence type="ECO:0000313" key="15">
    <source>
        <dbReference type="EMBL" id="KAJ1525822.1"/>
    </source>
</evidence>
<accession>A0AAV7XME2</accession>
<dbReference type="EMBL" id="JAPTSV010000007">
    <property type="protein sequence ID" value="KAJ1525822.1"/>
    <property type="molecule type" value="Genomic_DNA"/>
</dbReference>
<evidence type="ECO:0000256" key="10">
    <source>
        <dbReference type="ARBA" id="ARBA00022990"/>
    </source>
</evidence>
<reference evidence="15" key="1">
    <citation type="submission" date="2022-12" db="EMBL/GenBank/DDBJ databases">
        <title>Chromosome-level genome assembly of the bean flower thrips Megalurothrips usitatus.</title>
        <authorList>
            <person name="Ma L."/>
            <person name="Liu Q."/>
            <person name="Li H."/>
            <person name="Cai W."/>
        </authorList>
    </citation>
    <scope>NUCLEOTIDE SEQUENCE</scope>
    <source>
        <strain evidence="15">Cailab_2022a</strain>
    </source>
</reference>
<keyword evidence="16" id="KW-1185">Reference proteome</keyword>
<protein>
    <recommendedName>
        <fullName evidence="5">NADH dehydrogenase [ubiquinone] 1 alpha subcomplex subunit 7</fullName>
    </recommendedName>
    <alternativeName>
        <fullName evidence="14">Complex I-B14.5a</fullName>
    </alternativeName>
    <alternativeName>
        <fullName evidence="13">NADH-ubiquinone oxidoreductase subunit B14.5a</fullName>
    </alternativeName>
</protein>
<keyword evidence="7" id="KW-0679">Respiratory chain</keyword>
<keyword evidence="6" id="KW-0813">Transport</keyword>
<keyword evidence="8" id="KW-0999">Mitochondrion inner membrane</keyword>
<sequence length="107" mass="11924">MAAKVAPRDTIEIIQKIRNILLGSRGGQNYLRFEGLIAARTQPQPNLPDGPHAKLSANYYYARDARRQLEQPILIASDQKLIGAPASEQPARKFRTPGQVYAWDAPL</sequence>
<evidence type="ECO:0000256" key="3">
    <source>
        <dbReference type="ARBA" id="ARBA00005482"/>
    </source>
</evidence>
<comment type="function">
    <text evidence="1">Accessory subunit of the mitochondrial membrane respiratory chain NADH dehydrogenase (Complex I), that is believed not to be involved in catalysis. Complex I functions in the transfer of electrons from NADH to the respiratory chain. The immediate electron acceptor for the enzyme is believed to be ubiquinone.</text>
</comment>
<dbReference type="PANTHER" id="PTHR12485">
    <property type="entry name" value="NADH-UBIQUINONE OXIDOREDUCTASE SUBUNIT B"/>
    <property type="match status" value="1"/>
</dbReference>
<name>A0AAV7XME2_9NEOP</name>
<dbReference type="Proteomes" id="UP001075354">
    <property type="component" value="Chromosome 7"/>
</dbReference>
<evidence type="ECO:0000313" key="16">
    <source>
        <dbReference type="Proteomes" id="UP001075354"/>
    </source>
</evidence>
<gene>
    <name evidence="15" type="ORF">ONE63_009024</name>
</gene>
<dbReference type="AlphaFoldDB" id="A0AAV7XME2"/>
<comment type="subunit">
    <text evidence="4">Complex I is composed of 45 different subunits.</text>
</comment>
<dbReference type="InterPro" id="IPR009947">
    <property type="entry name" value="NDUA7"/>
</dbReference>
<dbReference type="GO" id="GO:0006120">
    <property type="term" value="P:mitochondrial electron transport, NADH to ubiquinone"/>
    <property type="evidence" value="ECO:0007669"/>
    <property type="project" value="TreeGrafter"/>
</dbReference>
<evidence type="ECO:0000256" key="12">
    <source>
        <dbReference type="ARBA" id="ARBA00023136"/>
    </source>
</evidence>
<evidence type="ECO:0000256" key="1">
    <source>
        <dbReference type="ARBA" id="ARBA00003195"/>
    </source>
</evidence>
<proteinExistence type="inferred from homology"/>
<evidence type="ECO:0000256" key="5">
    <source>
        <dbReference type="ARBA" id="ARBA00016383"/>
    </source>
</evidence>
<evidence type="ECO:0000256" key="2">
    <source>
        <dbReference type="ARBA" id="ARBA00004443"/>
    </source>
</evidence>
<evidence type="ECO:0000256" key="6">
    <source>
        <dbReference type="ARBA" id="ARBA00022448"/>
    </source>
</evidence>
<dbReference type="Pfam" id="PF07347">
    <property type="entry name" value="CI-B14_5a"/>
    <property type="match status" value="1"/>
</dbReference>
<evidence type="ECO:0000256" key="4">
    <source>
        <dbReference type="ARBA" id="ARBA00011533"/>
    </source>
</evidence>
<keyword evidence="10" id="KW-0007">Acetylation</keyword>
<dbReference type="GO" id="GO:0005743">
    <property type="term" value="C:mitochondrial inner membrane"/>
    <property type="evidence" value="ECO:0007669"/>
    <property type="project" value="UniProtKB-SubCell"/>
</dbReference>
<evidence type="ECO:0000256" key="11">
    <source>
        <dbReference type="ARBA" id="ARBA00023128"/>
    </source>
</evidence>
<evidence type="ECO:0000256" key="7">
    <source>
        <dbReference type="ARBA" id="ARBA00022660"/>
    </source>
</evidence>
<comment type="subcellular location">
    <subcellularLocation>
        <location evidence="2">Mitochondrion inner membrane</location>
        <topology evidence="2">Peripheral membrane protein</topology>
        <orientation evidence="2">Matrix side</orientation>
    </subcellularLocation>
</comment>